<evidence type="ECO:0000313" key="3">
    <source>
        <dbReference type="EMBL" id="KAE9331168.1"/>
    </source>
</evidence>
<protein>
    <submittedName>
        <fullName evidence="2">Uncharacterized protein</fullName>
    </submittedName>
</protein>
<evidence type="ECO:0000313" key="1">
    <source>
        <dbReference type="EMBL" id="KAE9012471.1"/>
    </source>
</evidence>
<keyword evidence="5" id="KW-1185">Reference proteome</keyword>
<dbReference type="EMBL" id="QXFT01001033">
    <property type="protein sequence ID" value="KAE9331168.1"/>
    <property type="molecule type" value="Genomic_DNA"/>
</dbReference>
<accession>A0A6A3LIU6</accession>
<dbReference type="EMBL" id="QXFU01001043">
    <property type="protein sequence ID" value="KAE9012471.1"/>
    <property type="molecule type" value="Genomic_DNA"/>
</dbReference>
<gene>
    <name evidence="2" type="ORF">PR001_g14284</name>
    <name evidence="1" type="ORF">PR002_g14801</name>
    <name evidence="3" type="ORF">PR003_g15146</name>
</gene>
<dbReference type="Proteomes" id="UP000429607">
    <property type="component" value="Unassembled WGS sequence"/>
</dbReference>
<evidence type="ECO:0000313" key="6">
    <source>
        <dbReference type="Proteomes" id="UP000435112"/>
    </source>
</evidence>
<sequence>MSLTLPAVVAIRAGLAVFNPANTYAFDITYYEVDVGCDGRVGQVQKRTFPLTNHKVF</sequence>
<organism evidence="2 4">
    <name type="scientific">Phytophthora rubi</name>
    <dbReference type="NCBI Taxonomy" id="129364"/>
    <lineage>
        <taxon>Eukaryota</taxon>
        <taxon>Sar</taxon>
        <taxon>Stramenopiles</taxon>
        <taxon>Oomycota</taxon>
        <taxon>Peronosporomycetes</taxon>
        <taxon>Peronosporales</taxon>
        <taxon>Peronosporaceae</taxon>
        <taxon>Phytophthora</taxon>
    </lineage>
</organism>
<comment type="caution">
    <text evidence="2">The sequence shown here is derived from an EMBL/GenBank/DDBJ whole genome shotgun (WGS) entry which is preliminary data.</text>
</comment>
<evidence type="ECO:0000313" key="4">
    <source>
        <dbReference type="Proteomes" id="UP000429607"/>
    </source>
</evidence>
<reference evidence="4 6" key="1">
    <citation type="submission" date="2018-09" db="EMBL/GenBank/DDBJ databases">
        <title>Genomic investigation of the strawberry pathogen Phytophthora fragariae indicates pathogenicity is determined by transcriptional variation in three key races.</title>
        <authorList>
            <person name="Adams T.M."/>
            <person name="Armitage A.D."/>
            <person name="Sobczyk M.K."/>
            <person name="Bates H.J."/>
            <person name="Dunwell J.M."/>
            <person name="Nellist C.F."/>
            <person name="Harrison R.J."/>
        </authorList>
    </citation>
    <scope>NUCLEOTIDE SEQUENCE [LARGE SCALE GENOMIC DNA]</scope>
    <source>
        <strain evidence="2 4">SCRP249</strain>
        <strain evidence="1 6">SCRP324</strain>
        <strain evidence="3 5">SCRP333</strain>
    </source>
</reference>
<evidence type="ECO:0000313" key="5">
    <source>
        <dbReference type="Proteomes" id="UP000434957"/>
    </source>
</evidence>
<dbReference type="EMBL" id="QXFV01001017">
    <property type="protein sequence ID" value="KAE9017897.1"/>
    <property type="molecule type" value="Genomic_DNA"/>
</dbReference>
<dbReference type="Proteomes" id="UP000434957">
    <property type="component" value="Unassembled WGS sequence"/>
</dbReference>
<name>A0A6A3LIU6_9STRA</name>
<evidence type="ECO:0000313" key="2">
    <source>
        <dbReference type="EMBL" id="KAE9017897.1"/>
    </source>
</evidence>
<dbReference type="AlphaFoldDB" id="A0A6A3LIU6"/>
<proteinExistence type="predicted"/>
<dbReference type="Proteomes" id="UP000435112">
    <property type="component" value="Unassembled WGS sequence"/>
</dbReference>